<proteinExistence type="predicted"/>
<comment type="caution">
    <text evidence="1">The sequence shown here is derived from an EMBL/GenBank/DDBJ whole genome shotgun (WGS) entry which is preliminary data.</text>
</comment>
<dbReference type="AlphaFoldDB" id="A0A939SLE2"/>
<accession>A0A939SLE2</accession>
<protein>
    <submittedName>
        <fullName evidence="1">Uncharacterized protein</fullName>
    </submittedName>
</protein>
<evidence type="ECO:0000313" key="2">
    <source>
        <dbReference type="Proteomes" id="UP000664477"/>
    </source>
</evidence>
<dbReference type="Proteomes" id="UP000664477">
    <property type="component" value="Unassembled WGS sequence"/>
</dbReference>
<reference evidence="1" key="1">
    <citation type="submission" date="2021-03" db="EMBL/GenBank/DDBJ databases">
        <title>Molecular epidemiology and mechanisms of colistin and carbapenem resistance in Enterobacteriaceae from clinical isolates, the environment and porcine samples in Pretoria, South Africa.</title>
        <authorList>
            <person name="Bogoshi D."/>
            <person name="Mbelle N.M."/>
            <person name="Naidoo V."/>
            <person name="Osei Sekyere J."/>
        </authorList>
    </citation>
    <scope>NUCLEOTIDE SEQUENCE</scope>
    <source>
        <strain evidence="1">C052</strain>
    </source>
</reference>
<dbReference type="EMBL" id="JAGETQ010000017">
    <property type="protein sequence ID" value="MBO1916001.1"/>
    <property type="molecule type" value="Genomic_DNA"/>
</dbReference>
<sequence length="47" mass="5044">MGVISFNKSIGAELVKNKDGSVNITKALESLEAAIQELPDSRNGNQR</sequence>
<gene>
    <name evidence="1" type="ORF">J4727_05365</name>
</gene>
<evidence type="ECO:0000313" key="1">
    <source>
        <dbReference type="EMBL" id="MBO1916001.1"/>
    </source>
</evidence>
<organism evidence="1 2">
    <name type="scientific">Providencia rettgeri</name>
    <dbReference type="NCBI Taxonomy" id="587"/>
    <lineage>
        <taxon>Bacteria</taxon>
        <taxon>Pseudomonadati</taxon>
        <taxon>Pseudomonadota</taxon>
        <taxon>Gammaproteobacteria</taxon>
        <taxon>Enterobacterales</taxon>
        <taxon>Morganellaceae</taxon>
        <taxon>Providencia</taxon>
    </lineage>
</organism>
<name>A0A939SLE2_PRORE</name>